<evidence type="ECO:0000256" key="1">
    <source>
        <dbReference type="SAM" id="Coils"/>
    </source>
</evidence>
<evidence type="ECO:0000256" key="2">
    <source>
        <dbReference type="SAM" id="MobiDB-lite"/>
    </source>
</evidence>
<dbReference type="InParanoid" id="D8T9F0"/>
<dbReference type="KEGG" id="smo:SELMODRAFT_186621"/>
<dbReference type="PANTHER" id="PTHR31923">
    <property type="entry name" value="BSD DOMAIN-CONTAINING PROTEIN"/>
    <property type="match status" value="1"/>
</dbReference>
<organism evidence="5">
    <name type="scientific">Selaginella moellendorffii</name>
    <name type="common">Spikemoss</name>
    <dbReference type="NCBI Taxonomy" id="88036"/>
    <lineage>
        <taxon>Eukaryota</taxon>
        <taxon>Viridiplantae</taxon>
        <taxon>Streptophyta</taxon>
        <taxon>Embryophyta</taxon>
        <taxon>Tracheophyta</taxon>
        <taxon>Lycopodiopsida</taxon>
        <taxon>Selaginellales</taxon>
        <taxon>Selaginellaceae</taxon>
        <taxon>Selaginella</taxon>
    </lineage>
</organism>
<keyword evidence="5" id="KW-1185">Reference proteome</keyword>
<dbReference type="FunCoup" id="D8T9F0">
    <property type="interactions" value="2093"/>
</dbReference>
<sequence length="253" mass="28304">MEAMLQRARHAMEIALEKSREQARELAMEASKRADQIKDLALDKVRASVAAASPPDASATRIDEEEYQRYGITPELRDFVQGLTIDTFRDFPMEDQEIDGHSGSNDEGFDVLSPWKEHHALLVLSAVPEISEFRYKLCPKHIKDKRFWRIYFALVDGHLAKYNAPAQDPPRVESQSDGHHTPDTLALAPPATAPKELETPGKSIVDDEDLDNYLLGALDGDDDEHSDGDDGSLDAEFEQLVKDTAMDSDTEKL</sequence>
<dbReference type="PANTHER" id="PTHR31923:SF1">
    <property type="entry name" value="BSD DOMAIN-CONTAINING PROTEIN"/>
    <property type="match status" value="1"/>
</dbReference>
<feature type="domain" description="BSD" evidence="3">
    <location>
        <begin position="116"/>
        <end position="159"/>
    </location>
</feature>
<dbReference type="SUPFAM" id="SSF140383">
    <property type="entry name" value="BSD domain-like"/>
    <property type="match status" value="1"/>
</dbReference>
<dbReference type="eggNOG" id="ENOG502QR86">
    <property type="taxonomic scope" value="Eukaryota"/>
</dbReference>
<accession>D8T9F0</accession>
<dbReference type="SMART" id="SM00751">
    <property type="entry name" value="BSD"/>
    <property type="match status" value="1"/>
</dbReference>
<feature type="region of interest" description="Disordered" evidence="2">
    <location>
        <begin position="165"/>
        <end position="253"/>
    </location>
</feature>
<dbReference type="AlphaFoldDB" id="D8T9F0"/>
<feature type="coiled-coil region" evidence="1">
    <location>
        <begin position="9"/>
        <end position="40"/>
    </location>
</feature>
<gene>
    <name evidence="4" type="ORF">SELMODRAFT_186621</name>
</gene>
<dbReference type="Pfam" id="PF03909">
    <property type="entry name" value="BSD"/>
    <property type="match status" value="1"/>
</dbReference>
<dbReference type="EMBL" id="GL377695">
    <property type="protein sequence ID" value="EFJ06697.1"/>
    <property type="molecule type" value="Genomic_DNA"/>
</dbReference>
<evidence type="ECO:0000313" key="4">
    <source>
        <dbReference type="EMBL" id="EFJ06697.1"/>
    </source>
</evidence>
<proteinExistence type="predicted"/>
<dbReference type="PROSITE" id="PS50858">
    <property type="entry name" value="BSD"/>
    <property type="match status" value="1"/>
</dbReference>
<feature type="compositionally biased region" description="Low complexity" evidence="2">
    <location>
        <begin position="183"/>
        <end position="194"/>
    </location>
</feature>
<dbReference type="Proteomes" id="UP000001514">
    <property type="component" value="Unassembled WGS sequence"/>
</dbReference>
<keyword evidence="1" id="KW-0175">Coiled coil</keyword>
<feature type="compositionally biased region" description="Acidic residues" evidence="2">
    <location>
        <begin position="219"/>
        <end position="237"/>
    </location>
</feature>
<dbReference type="Gene3D" id="1.10.3970.10">
    <property type="entry name" value="BSD domain"/>
    <property type="match status" value="1"/>
</dbReference>
<dbReference type="OMA" id="EKSHMEN"/>
<name>D8T9F0_SELML</name>
<evidence type="ECO:0000313" key="5">
    <source>
        <dbReference type="Proteomes" id="UP000001514"/>
    </source>
</evidence>
<feature type="compositionally biased region" description="Basic and acidic residues" evidence="2">
    <location>
        <begin position="170"/>
        <end position="182"/>
    </location>
</feature>
<dbReference type="InterPro" id="IPR005607">
    <property type="entry name" value="BSD_dom"/>
</dbReference>
<dbReference type="OrthoDB" id="47923at2759"/>
<feature type="compositionally biased region" description="Basic and acidic residues" evidence="2">
    <location>
        <begin position="239"/>
        <end position="253"/>
    </location>
</feature>
<dbReference type="Gramene" id="EFJ06697">
    <property type="protein sequence ID" value="EFJ06697"/>
    <property type="gene ID" value="SELMODRAFT_186621"/>
</dbReference>
<dbReference type="InterPro" id="IPR035925">
    <property type="entry name" value="BSD_dom_sf"/>
</dbReference>
<reference evidence="4 5" key="1">
    <citation type="journal article" date="2011" name="Science">
        <title>The Selaginella genome identifies genetic changes associated with the evolution of vascular plants.</title>
        <authorList>
            <person name="Banks J.A."/>
            <person name="Nishiyama T."/>
            <person name="Hasebe M."/>
            <person name="Bowman J.L."/>
            <person name="Gribskov M."/>
            <person name="dePamphilis C."/>
            <person name="Albert V.A."/>
            <person name="Aono N."/>
            <person name="Aoyama T."/>
            <person name="Ambrose B.A."/>
            <person name="Ashton N.W."/>
            <person name="Axtell M.J."/>
            <person name="Barker E."/>
            <person name="Barker M.S."/>
            <person name="Bennetzen J.L."/>
            <person name="Bonawitz N.D."/>
            <person name="Chapple C."/>
            <person name="Cheng C."/>
            <person name="Correa L.G."/>
            <person name="Dacre M."/>
            <person name="DeBarry J."/>
            <person name="Dreyer I."/>
            <person name="Elias M."/>
            <person name="Engstrom E.M."/>
            <person name="Estelle M."/>
            <person name="Feng L."/>
            <person name="Finet C."/>
            <person name="Floyd S.K."/>
            <person name="Frommer W.B."/>
            <person name="Fujita T."/>
            <person name="Gramzow L."/>
            <person name="Gutensohn M."/>
            <person name="Harholt J."/>
            <person name="Hattori M."/>
            <person name="Heyl A."/>
            <person name="Hirai T."/>
            <person name="Hiwatashi Y."/>
            <person name="Ishikawa M."/>
            <person name="Iwata M."/>
            <person name="Karol K.G."/>
            <person name="Koehler B."/>
            <person name="Kolukisaoglu U."/>
            <person name="Kubo M."/>
            <person name="Kurata T."/>
            <person name="Lalonde S."/>
            <person name="Li K."/>
            <person name="Li Y."/>
            <person name="Litt A."/>
            <person name="Lyons E."/>
            <person name="Manning G."/>
            <person name="Maruyama T."/>
            <person name="Michael T.P."/>
            <person name="Mikami K."/>
            <person name="Miyazaki S."/>
            <person name="Morinaga S."/>
            <person name="Murata T."/>
            <person name="Mueller-Roeber B."/>
            <person name="Nelson D.R."/>
            <person name="Obara M."/>
            <person name="Oguri Y."/>
            <person name="Olmstead R.G."/>
            <person name="Onodera N."/>
            <person name="Petersen B.L."/>
            <person name="Pils B."/>
            <person name="Prigge M."/>
            <person name="Rensing S.A."/>
            <person name="Riano-Pachon D.M."/>
            <person name="Roberts A.W."/>
            <person name="Sato Y."/>
            <person name="Scheller H.V."/>
            <person name="Schulz B."/>
            <person name="Schulz C."/>
            <person name="Shakirov E.V."/>
            <person name="Shibagaki N."/>
            <person name="Shinohara N."/>
            <person name="Shippen D.E."/>
            <person name="Soerensen I."/>
            <person name="Sotooka R."/>
            <person name="Sugimoto N."/>
            <person name="Sugita M."/>
            <person name="Sumikawa N."/>
            <person name="Tanurdzic M."/>
            <person name="Theissen G."/>
            <person name="Ulvskov P."/>
            <person name="Wakazuki S."/>
            <person name="Weng J.K."/>
            <person name="Willats W.W."/>
            <person name="Wipf D."/>
            <person name="Wolf P.G."/>
            <person name="Yang L."/>
            <person name="Zimmer A.D."/>
            <person name="Zhu Q."/>
            <person name="Mitros T."/>
            <person name="Hellsten U."/>
            <person name="Loque D."/>
            <person name="Otillar R."/>
            <person name="Salamov A."/>
            <person name="Schmutz J."/>
            <person name="Shapiro H."/>
            <person name="Lindquist E."/>
            <person name="Lucas S."/>
            <person name="Rokhsar D."/>
            <person name="Grigoriev I.V."/>
        </authorList>
    </citation>
    <scope>NUCLEOTIDE SEQUENCE [LARGE SCALE GENOMIC DNA]</scope>
</reference>
<protein>
    <recommendedName>
        <fullName evidence="3">BSD domain-containing protein</fullName>
    </recommendedName>
</protein>
<evidence type="ECO:0000259" key="3">
    <source>
        <dbReference type="PROSITE" id="PS50858"/>
    </source>
</evidence>
<dbReference type="HOGENOM" id="CLU_080570_0_0_1"/>